<evidence type="ECO:0000313" key="1">
    <source>
        <dbReference type="EMBL" id="ABW01261.1"/>
    </source>
</evidence>
<dbReference type="KEGG" id="cma:Cmaq_0416"/>
<gene>
    <name evidence="1" type="ordered locus">Cmaq_0416</name>
</gene>
<proteinExistence type="predicted"/>
<dbReference type="GeneID" id="5708794"/>
<dbReference type="HOGENOM" id="CLU_2067679_0_0_2"/>
<dbReference type="RefSeq" id="WP_012185481.1">
    <property type="nucleotide sequence ID" value="NC_009954.1"/>
</dbReference>
<reference evidence="1 2" key="1">
    <citation type="submission" date="2007-10" db="EMBL/GenBank/DDBJ databases">
        <title>Complete sequence of Caldivirga maquilingensis IC-167.</title>
        <authorList>
            <consortium name="US DOE Joint Genome Institute"/>
            <person name="Copeland A."/>
            <person name="Lucas S."/>
            <person name="Lapidus A."/>
            <person name="Barry K."/>
            <person name="Glavina del Rio T."/>
            <person name="Dalin E."/>
            <person name="Tice H."/>
            <person name="Pitluck S."/>
            <person name="Saunders E."/>
            <person name="Brettin T."/>
            <person name="Bruce D."/>
            <person name="Detter J.C."/>
            <person name="Han C."/>
            <person name="Schmutz J."/>
            <person name="Larimer F."/>
            <person name="Land M."/>
            <person name="Hauser L."/>
            <person name="Kyrpides N."/>
            <person name="Ivanova N."/>
            <person name="Biddle J.F."/>
            <person name="Zhang Z."/>
            <person name="Fitz-Gibbon S.T."/>
            <person name="Lowe T.M."/>
            <person name="Saltikov C."/>
            <person name="House C.H."/>
            <person name="Richardson P."/>
        </authorList>
    </citation>
    <scope>NUCLEOTIDE SEQUENCE [LARGE SCALE GENOMIC DNA]</scope>
    <source>
        <strain evidence="2">ATCC 700844 / DSM 13496 / JCM 10307 / IC-167</strain>
    </source>
</reference>
<name>A8MBR8_CALMQ</name>
<sequence>MSSESPLIKLLTTKYSRFLGGIDASRALRDNEEARVKWLSDYLGINIEPQGYDAYGEVRRIRVMYEWLRIEEANVQGAVAEARRMGVPLSNVEGRLRGIRRRREFLRRLLREIRNSGV</sequence>
<dbReference type="EMBL" id="CP000852">
    <property type="protein sequence ID" value="ABW01261.1"/>
    <property type="molecule type" value="Genomic_DNA"/>
</dbReference>
<dbReference type="AlphaFoldDB" id="A8MBR8"/>
<accession>A8MBR8</accession>
<organism evidence="1 2">
    <name type="scientific">Caldivirga maquilingensis (strain ATCC 700844 / DSM 13496 / JCM 10307 / IC-167)</name>
    <dbReference type="NCBI Taxonomy" id="397948"/>
    <lineage>
        <taxon>Archaea</taxon>
        <taxon>Thermoproteota</taxon>
        <taxon>Thermoprotei</taxon>
        <taxon>Thermoproteales</taxon>
        <taxon>Thermoproteaceae</taxon>
        <taxon>Caldivirga</taxon>
    </lineage>
</organism>
<keyword evidence="2" id="KW-1185">Reference proteome</keyword>
<protein>
    <submittedName>
        <fullName evidence="1">Uncharacterized protein</fullName>
    </submittedName>
</protein>
<dbReference type="Proteomes" id="UP000001137">
    <property type="component" value="Chromosome"/>
</dbReference>
<dbReference type="STRING" id="397948.Cmaq_0416"/>
<dbReference type="eggNOG" id="arCOG05665">
    <property type="taxonomic scope" value="Archaea"/>
</dbReference>
<evidence type="ECO:0000313" key="2">
    <source>
        <dbReference type="Proteomes" id="UP000001137"/>
    </source>
</evidence>
<dbReference type="OrthoDB" id="379039at2157"/>